<evidence type="ECO:0000313" key="6">
    <source>
        <dbReference type="EMBL" id="OON21842.1"/>
    </source>
</evidence>
<keyword evidence="3" id="KW-0963">Cytoplasm</keyword>
<feature type="domain" description="PI31 proteasome regulator C-terminal" evidence="5">
    <location>
        <begin position="252"/>
        <end position="312"/>
    </location>
</feature>
<evidence type="ECO:0000259" key="5">
    <source>
        <dbReference type="Pfam" id="PF08577"/>
    </source>
</evidence>
<feature type="compositionally biased region" description="Basic and acidic residues" evidence="4">
    <location>
        <begin position="211"/>
        <end position="222"/>
    </location>
</feature>
<name>A0A1S8X555_OPIVI</name>
<dbReference type="Proteomes" id="UP000243686">
    <property type="component" value="Unassembled WGS sequence"/>
</dbReference>
<evidence type="ECO:0000256" key="1">
    <source>
        <dbReference type="ARBA" id="ARBA00004496"/>
    </source>
</evidence>
<dbReference type="GO" id="GO:0005737">
    <property type="term" value="C:cytoplasm"/>
    <property type="evidence" value="ECO:0007669"/>
    <property type="project" value="UniProtKB-SubCell"/>
</dbReference>
<dbReference type="PANTHER" id="PTHR13266">
    <property type="entry name" value="PROTEASOME INHIBITOR"/>
    <property type="match status" value="1"/>
</dbReference>
<keyword evidence="7" id="KW-1185">Reference proteome</keyword>
<dbReference type="EMBL" id="KV891973">
    <property type="protein sequence ID" value="OON21842.1"/>
    <property type="molecule type" value="Genomic_DNA"/>
</dbReference>
<accession>A0A1S8X555</accession>
<gene>
    <name evidence="6" type="ORF">X801_02261</name>
</gene>
<evidence type="ECO:0000256" key="4">
    <source>
        <dbReference type="SAM" id="MobiDB-lite"/>
    </source>
</evidence>
<dbReference type="Pfam" id="PF08577">
    <property type="entry name" value="PI31_Prot_C"/>
    <property type="match status" value="1"/>
</dbReference>
<dbReference type="InterPro" id="IPR045128">
    <property type="entry name" value="PI31-like"/>
</dbReference>
<dbReference type="GO" id="GO:0070628">
    <property type="term" value="F:proteasome binding"/>
    <property type="evidence" value="ECO:0007669"/>
    <property type="project" value="InterPro"/>
</dbReference>
<dbReference type="GO" id="GO:0000502">
    <property type="term" value="C:proteasome complex"/>
    <property type="evidence" value="ECO:0007669"/>
    <property type="project" value="UniProtKB-KW"/>
</dbReference>
<evidence type="ECO:0000256" key="2">
    <source>
        <dbReference type="ARBA" id="ARBA00006405"/>
    </source>
</evidence>
<evidence type="ECO:0000313" key="7">
    <source>
        <dbReference type="Proteomes" id="UP000243686"/>
    </source>
</evidence>
<keyword evidence="6" id="KW-0647">Proteasome</keyword>
<dbReference type="PANTHER" id="PTHR13266:SF1">
    <property type="entry name" value="PROTEASOME INHIBITOR PI31 SUBUNIT"/>
    <property type="match status" value="1"/>
</dbReference>
<dbReference type="AlphaFoldDB" id="A0A1S8X555"/>
<evidence type="ECO:0000256" key="3">
    <source>
        <dbReference type="ARBA" id="ARBA00022490"/>
    </source>
</evidence>
<dbReference type="GO" id="GO:0004866">
    <property type="term" value="F:endopeptidase inhibitor activity"/>
    <property type="evidence" value="ECO:0007669"/>
    <property type="project" value="InterPro"/>
</dbReference>
<comment type="subcellular location">
    <subcellularLocation>
        <location evidence="1">Cytoplasm</location>
    </subcellularLocation>
</comment>
<protein>
    <submittedName>
        <fullName evidence="6">PI31 proteasome regulator</fullName>
    </submittedName>
</protein>
<dbReference type="InterPro" id="IPR013886">
    <property type="entry name" value="PI31_Prot_C"/>
</dbReference>
<feature type="region of interest" description="Disordered" evidence="4">
    <location>
        <begin position="208"/>
        <end position="261"/>
    </location>
</feature>
<proteinExistence type="inferred from homology"/>
<dbReference type="GO" id="GO:0043161">
    <property type="term" value="P:proteasome-mediated ubiquitin-dependent protein catabolic process"/>
    <property type="evidence" value="ECO:0007669"/>
    <property type="project" value="InterPro"/>
</dbReference>
<comment type="similarity">
    <text evidence="2">Belongs to the proteasome inhibitor PI31 family.</text>
</comment>
<feature type="region of interest" description="Disordered" evidence="4">
    <location>
        <begin position="282"/>
        <end position="344"/>
    </location>
</feature>
<reference evidence="6 7" key="1">
    <citation type="submission" date="2015-03" db="EMBL/GenBank/DDBJ databases">
        <title>Draft genome of the nematode, Opisthorchis viverrini.</title>
        <authorList>
            <person name="Mitreva M."/>
        </authorList>
    </citation>
    <scope>NUCLEOTIDE SEQUENCE [LARGE SCALE GENOMIC DNA]</scope>
    <source>
        <strain evidence="6">Khon Kaen</strain>
    </source>
</reference>
<organism evidence="6 7">
    <name type="scientific">Opisthorchis viverrini</name>
    <name type="common">Southeast Asian liver fluke</name>
    <dbReference type="NCBI Taxonomy" id="6198"/>
    <lineage>
        <taxon>Eukaryota</taxon>
        <taxon>Metazoa</taxon>
        <taxon>Spiralia</taxon>
        <taxon>Lophotrochozoa</taxon>
        <taxon>Platyhelminthes</taxon>
        <taxon>Trematoda</taxon>
        <taxon>Digenea</taxon>
        <taxon>Opisthorchiida</taxon>
        <taxon>Opisthorchiata</taxon>
        <taxon>Opisthorchiidae</taxon>
        <taxon>Opisthorchis</taxon>
    </lineage>
</organism>
<sequence>MTGLPGDSGTKAGVTELSSLVANKPNSVEMSILELVHFIHHRDVTRRGQLISLLLHAQLLSRGARPTQSEGQSQFAVLAEEVLNRARPTQSEGQSQFAVLAEEVLNSDPIRIPYTLVPRPKTETLATVASQLQLSVVETDAQIFISLTDTTTDKFGHVELSGLEHVRLDCVSECAAGHWNTVYPQLDELLSIFEESLWKAVLPSPPLNRFGETERKKDRRDPGPPPDDPQRYPPTGFDPVRPTAPGFPFPDYGRSDLDPFGSLGGRGGMILDPRRPLGSSPFGSGGGTFMGGPDVLPPGAVPPGARFDPFGPGVIPPRPRFSNPQRGQPDPDHALPPGFEDVYL</sequence>